<evidence type="ECO:0000313" key="2">
    <source>
        <dbReference type="EMBL" id="KAA0039613.1"/>
    </source>
</evidence>
<name>A0A5A7T9F2_CUCMM</name>
<gene>
    <name evidence="2" type="ORF">E6C27_scaffold744G00930</name>
</gene>
<evidence type="ECO:0000256" key="1">
    <source>
        <dbReference type="SAM" id="Phobius"/>
    </source>
</evidence>
<keyword evidence="2" id="KW-0418">Kinase</keyword>
<protein>
    <submittedName>
        <fullName evidence="2">G-type lectin S-receptor-like serine/threonine-protein kinase SD2-5</fullName>
    </submittedName>
</protein>
<keyword evidence="1" id="KW-0812">Transmembrane</keyword>
<organism evidence="2 3">
    <name type="scientific">Cucumis melo var. makuwa</name>
    <name type="common">Oriental melon</name>
    <dbReference type="NCBI Taxonomy" id="1194695"/>
    <lineage>
        <taxon>Eukaryota</taxon>
        <taxon>Viridiplantae</taxon>
        <taxon>Streptophyta</taxon>
        <taxon>Embryophyta</taxon>
        <taxon>Tracheophyta</taxon>
        <taxon>Spermatophyta</taxon>
        <taxon>Magnoliopsida</taxon>
        <taxon>eudicotyledons</taxon>
        <taxon>Gunneridae</taxon>
        <taxon>Pentapetalae</taxon>
        <taxon>rosids</taxon>
        <taxon>fabids</taxon>
        <taxon>Cucurbitales</taxon>
        <taxon>Cucurbitaceae</taxon>
        <taxon>Benincaseae</taxon>
        <taxon>Cucumis</taxon>
    </lineage>
</organism>
<proteinExistence type="predicted"/>
<dbReference type="InterPro" id="IPR052929">
    <property type="entry name" value="RNase_H-like_EbsB-rel"/>
</dbReference>
<feature type="transmembrane region" description="Helical" evidence="1">
    <location>
        <begin position="90"/>
        <end position="115"/>
    </location>
</feature>
<sequence length="141" mass="15173">MGKKVWCLQVPNKSSSTLGVLRGGGVRRVWLPPMRGRLKLNVDMACGPNKHGSGVGAVIRSANSDLVAAQVLFCQGCGPVEHFYVMNLTIFPFGVFYAECIVLFALSNIVGLSFVSRECNRVAHSLAQHALSSCCCGEFPI</sequence>
<reference evidence="2 3" key="1">
    <citation type="submission" date="2019-08" db="EMBL/GenBank/DDBJ databases">
        <title>Draft genome sequences of two oriental melons (Cucumis melo L. var makuwa).</title>
        <authorList>
            <person name="Kwon S.-Y."/>
        </authorList>
    </citation>
    <scope>NUCLEOTIDE SEQUENCE [LARGE SCALE GENOMIC DNA]</scope>
    <source>
        <strain evidence="3">cv. SW 3</strain>
        <tissue evidence="2">Leaf</tissue>
    </source>
</reference>
<dbReference type="AlphaFoldDB" id="A0A5A7T9F2"/>
<comment type="caution">
    <text evidence="2">The sequence shown here is derived from an EMBL/GenBank/DDBJ whole genome shotgun (WGS) entry which is preliminary data.</text>
</comment>
<dbReference type="EMBL" id="SSTE01018396">
    <property type="protein sequence ID" value="KAA0039613.1"/>
    <property type="molecule type" value="Genomic_DNA"/>
</dbReference>
<dbReference type="PANTHER" id="PTHR47074">
    <property type="entry name" value="BNAC02G40300D PROTEIN"/>
    <property type="match status" value="1"/>
</dbReference>
<keyword evidence="2" id="KW-0808">Transferase</keyword>
<dbReference type="PANTHER" id="PTHR47074:SF11">
    <property type="entry name" value="REVERSE TRANSCRIPTASE-LIKE PROTEIN"/>
    <property type="match status" value="1"/>
</dbReference>
<evidence type="ECO:0000313" key="3">
    <source>
        <dbReference type="Proteomes" id="UP000321393"/>
    </source>
</evidence>
<keyword evidence="1" id="KW-1133">Transmembrane helix</keyword>
<dbReference type="Proteomes" id="UP000321393">
    <property type="component" value="Unassembled WGS sequence"/>
</dbReference>
<dbReference type="GO" id="GO:0016301">
    <property type="term" value="F:kinase activity"/>
    <property type="evidence" value="ECO:0007669"/>
    <property type="project" value="UniProtKB-KW"/>
</dbReference>
<accession>A0A5A7T9F2</accession>
<keyword evidence="1" id="KW-0472">Membrane</keyword>